<reference evidence="2 3" key="1">
    <citation type="journal article" date="2007" name="Science">
        <title>The Chlamydomonas genome reveals the evolution of key animal and plant functions.</title>
        <authorList>
            <person name="Merchant S.S."/>
            <person name="Prochnik S.E."/>
            <person name="Vallon O."/>
            <person name="Harris E.H."/>
            <person name="Karpowicz S.J."/>
            <person name="Witman G.B."/>
            <person name="Terry A."/>
            <person name="Salamov A."/>
            <person name="Fritz-Laylin L.K."/>
            <person name="Marechal-Drouard L."/>
            <person name="Marshall W.F."/>
            <person name="Qu L.H."/>
            <person name="Nelson D.R."/>
            <person name="Sanderfoot A.A."/>
            <person name="Spalding M.H."/>
            <person name="Kapitonov V.V."/>
            <person name="Ren Q."/>
            <person name="Ferris P."/>
            <person name="Lindquist E."/>
            <person name="Shapiro H."/>
            <person name="Lucas S.M."/>
            <person name="Grimwood J."/>
            <person name="Schmutz J."/>
            <person name="Cardol P."/>
            <person name="Cerutti H."/>
            <person name="Chanfreau G."/>
            <person name="Chen C.L."/>
            <person name="Cognat V."/>
            <person name="Croft M.T."/>
            <person name="Dent R."/>
            <person name="Dutcher S."/>
            <person name="Fernandez E."/>
            <person name="Fukuzawa H."/>
            <person name="Gonzalez-Ballester D."/>
            <person name="Gonzalez-Halphen D."/>
            <person name="Hallmann A."/>
            <person name="Hanikenne M."/>
            <person name="Hippler M."/>
            <person name="Inwood W."/>
            <person name="Jabbari K."/>
            <person name="Kalanon M."/>
            <person name="Kuras R."/>
            <person name="Lefebvre P.A."/>
            <person name="Lemaire S.D."/>
            <person name="Lobanov A.V."/>
            <person name="Lohr M."/>
            <person name="Manuell A."/>
            <person name="Meier I."/>
            <person name="Mets L."/>
            <person name="Mittag M."/>
            <person name="Mittelmeier T."/>
            <person name="Moroney J.V."/>
            <person name="Moseley J."/>
            <person name="Napoli C."/>
            <person name="Nedelcu A.M."/>
            <person name="Niyogi K."/>
            <person name="Novoselov S.V."/>
            <person name="Paulsen I.T."/>
            <person name="Pazour G."/>
            <person name="Purton S."/>
            <person name="Ral J.P."/>
            <person name="Riano-Pachon D.M."/>
            <person name="Riekhof W."/>
            <person name="Rymarquis L."/>
            <person name="Schroda M."/>
            <person name="Stern D."/>
            <person name="Umen J."/>
            <person name="Willows R."/>
            <person name="Wilson N."/>
            <person name="Zimmer S.L."/>
            <person name="Allmer J."/>
            <person name="Balk J."/>
            <person name="Bisova K."/>
            <person name="Chen C.J."/>
            <person name="Elias M."/>
            <person name="Gendler K."/>
            <person name="Hauser C."/>
            <person name="Lamb M.R."/>
            <person name="Ledford H."/>
            <person name="Long J.C."/>
            <person name="Minagawa J."/>
            <person name="Page M.D."/>
            <person name="Pan J."/>
            <person name="Pootakham W."/>
            <person name="Roje S."/>
            <person name="Rose A."/>
            <person name="Stahlberg E."/>
            <person name="Terauchi A.M."/>
            <person name="Yang P."/>
            <person name="Ball S."/>
            <person name="Bowler C."/>
            <person name="Dieckmann C.L."/>
            <person name="Gladyshev V.N."/>
            <person name="Green P."/>
            <person name="Jorgensen R."/>
            <person name="Mayfield S."/>
            <person name="Mueller-Roeber B."/>
            <person name="Rajamani S."/>
            <person name="Sayre R.T."/>
            <person name="Brokstein P."/>
            <person name="Dubchak I."/>
            <person name="Goodstein D."/>
            <person name="Hornick L."/>
            <person name="Huang Y.W."/>
            <person name="Jhaveri J."/>
            <person name="Luo Y."/>
            <person name="Martinez D."/>
            <person name="Ngau W.C."/>
            <person name="Otillar B."/>
            <person name="Poliakov A."/>
            <person name="Porter A."/>
            <person name="Szajkowski L."/>
            <person name="Werner G."/>
            <person name="Zhou K."/>
            <person name="Grigoriev I.V."/>
            <person name="Rokhsar D.S."/>
            <person name="Grossman A.R."/>
        </authorList>
    </citation>
    <scope>NUCLEOTIDE SEQUENCE [LARGE SCALE GENOMIC DNA]</scope>
    <source>
        <strain evidence="3">CC-503</strain>
    </source>
</reference>
<dbReference type="Gene3D" id="3.40.50.1820">
    <property type="entry name" value="alpha/beta hydrolase"/>
    <property type="match status" value="1"/>
</dbReference>
<feature type="compositionally biased region" description="Basic and acidic residues" evidence="1">
    <location>
        <begin position="393"/>
        <end position="403"/>
    </location>
</feature>
<dbReference type="InterPro" id="IPR029058">
    <property type="entry name" value="AB_hydrolase_fold"/>
</dbReference>
<dbReference type="KEGG" id="cre:CHLRE_06g301750v5"/>
<keyword evidence="3" id="KW-1185">Reference proteome</keyword>
<dbReference type="GeneID" id="66053864"/>
<feature type="compositionally biased region" description="Pro residues" evidence="1">
    <location>
        <begin position="57"/>
        <end position="72"/>
    </location>
</feature>
<dbReference type="Gramene" id="PNW82972">
    <property type="protein sequence ID" value="PNW82972"/>
    <property type="gene ID" value="CHLRE_06g301750v5"/>
</dbReference>
<evidence type="ECO:0000256" key="1">
    <source>
        <dbReference type="SAM" id="MobiDB-lite"/>
    </source>
</evidence>
<dbReference type="SUPFAM" id="SSF53474">
    <property type="entry name" value="alpha/beta-Hydrolases"/>
    <property type="match status" value="1"/>
</dbReference>
<feature type="region of interest" description="Disordered" evidence="1">
    <location>
        <begin position="385"/>
        <end position="441"/>
    </location>
</feature>
<organism evidence="2 3">
    <name type="scientific">Chlamydomonas reinhardtii</name>
    <name type="common">Chlamydomonas smithii</name>
    <dbReference type="NCBI Taxonomy" id="3055"/>
    <lineage>
        <taxon>Eukaryota</taxon>
        <taxon>Viridiplantae</taxon>
        <taxon>Chlorophyta</taxon>
        <taxon>core chlorophytes</taxon>
        <taxon>Chlorophyceae</taxon>
        <taxon>CS clade</taxon>
        <taxon>Chlamydomonadales</taxon>
        <taxon>Chlamydomonadaceae</taxon>
        <taxon>Chlamydomonas</taxon>
    </lineage>
</organism>
<feature type="compositionally biased region" description="Gly residues" evidence="1">
    <location>
        <begin position="404"/>
        <end position="417"/>
    </location>
</feature>
<dbReference type="AlphaFoldDB" id="A0A2K3DQZ3"/>
<dbReference type="RefSeq" id="XP_042924320.1">
    <property type="nucleotide sequence ID" value="XM_043063614.1"/>
</dbReference>
<dbReference type="Proteomes" id="UP000006906">
    <property type="component" value="Chromosome 6"/>
</dbReference>
<protein>
    <submittedName>
        <fullName evidence="2">Uncharacterized protein</fullName>
    </submittedName>
</protein>
<feature type="region of interest" description="Disordered" evidence="1">
    <location>
        <begin position="57"/>
        <end position="81"/>
    </location>
</feature>
<dbReference type="EMBL" id="CM008967">
    <property type="protein sequence ID" value="PNW82972.1"/>
    <property type="molecule type" value="Genomic_DNA"/>
</dbReference>
<dbReference type="InParanoid" id="A0A2K3DQZ3"/>
<sequence>MELSDGLKRTADSKAEERWHSTYNIIDSLARCASLGAQASKWLPPACTLASPAKPPLAPTDAALPPPSPAPAPAALHPTDPRNKTERFRLVLQQPAAFMTPELRDQLRQRVLVIVRGYLSSLYRACLGAYLDHQAAAAQALGMRVLVGNICCCSTSARNSASLAAQIAAHTAPHDRVIILAHSHGTLAALDLLCNPAHAAVSQRVECFLPLNGVFGGTPMADLCTSSSLVSAVLEATWGRLLAVVGGGEAGVLRDMTAAARRAYHAQHGDRIAAVLRRVAVVALASHYRWPRWPPPRLLRVAAVEAAVGVALLPQRMVMDAMGWAPNDGCVPLASQLLPGAAYVVCEGLHHVHTVDDLGALDLRAFTHTLLVLASEARLALMKEQGEEVQGQAEREREEKEAEGGGGGKGGGGGGGAAAVHRHEEEVARRLLAPGGAGGGD</sequence>
<gene>
    <name evidence="2" type="ORF">CHLRE_06g301750v5</name>
</gene>
<evidence type="ECO:0000313" key="2">
    <source>
        <dbReference type="EMBL" id="PNW82972.1"/>
    </source>
</evidence>
<proteinExistence type="predicted"/>
<name>A0A2K3DQZ3_CHLRE</name>
<accession>A0A2K3DQZ3</accession>
<evidence type="ECO:0000313" key="3">
    <source>
        <dbReference type="Proteomes" id="UP000006906"/>
    </source>
</evidence>